<dbReference type="Pfam" id="PF09814">
    <property type="entry name" value="HECT_2"/>
    <property type="match status" value="1"/>
</dbReference>
<sequence length="421" mass="47304">MGRIELYAELLTNIRTVTLVASLHTESNQETRIELSGDGSMISIQHEGISASLRLPSRMAGGGTAALTLPPRPSKDLTLRLKVEETEPGLIAFEHSDENLVPWPATAMDDASGVQCRQCGVSLLRMQDVNEWRDLPNENWAEMMDFWHCHKPHEHETHDAEDTQKKGYSASSKLTARAGVGYVGLTYLILAEVDCENIQAADPTESSVLQCTRCGLALGIVDPATEGWKLYKWSLSISREDSSKQCFTNLKWISTQLLSAVENSGVRRFVVEPARSDKDGSNALLLWLFTDSLSFSSSYQFFKRRDPTRAMKIMWKRIQNASETMESRHFSHEHLVFPPHIYETLKNGLQESQFLLPQAARKFQDWHVGLLERFSWEDVSGTDATVLPAPKAPANETEEQEAEKNNRDAIKKIQGSEALLE</sequence>
<reference evidence="2 3" key="1">
    <citation type="submission" date="2015-01" db="EMBL/GenBank/DDBJ databases">
        <title>The Genome Sequence of Ochroconis gallopava CBS43764.</title>
        <authorList>
            <consortium name="The Broad Institute Genomics Platform"/>
            <person name="Cuomo C."/>
            <person name="de Hoog S."/>
            <person name="Gorbushina A."/>
            <person name="Stielow B."/>
            <person name="Teixiera M."/>
            <person name="Abouelleil A."/>
            <person name="Chapman S.B."/>
            <person name="Priest M."/>
            <person name="Young S.K."/>
            <person name="Wortman J."/>
            <person name="Nusbaum C."/>
            <person name="Birren B."/>
        </authorList>
    </citation>
    <scope>NUCLEOTIDE SEQUENCE [LARGE SCALE GENOMIC DNA]</scope>
    <source>
        <strain evidence="2 3">CBS 43764</strain>
    </source>
</reference>
<dbReference type="PANTHER" id="PTHR31531">
    <property type="entry name" value="E3 UBIQUITIN-PROTEIN LIGASE E3D FAMILY MEMBER"/>
    <property type="match status" value="1"/>
</dbReference>
<feature type="compositionally biased region" description="Basic and acidic residues" evidence="1">
    <location>
        <begin position="402"/>
        <end position="411"/>
    </location>
</feature>
<dbReference type="GO" id="GO:0031624">
    <property type="term" value="F:ubiquitin conjugating enzyme binding"/>
    <property type="evidence" value="ECO:0007669"/>
    <property type="project" value="TreeGrafter"/>
</dbReference>
<accession>A0A0D1Z3U4</accession>
<dbReference type="GO" id="GO:0005634">
    <property type="term" value="C:nucleus"/>
    <property type="evidence" value="ECO:0007669"/>
    <property type="project" value="TreeGrafter"/>
</dbReference>
<dbReference type="GeneID" id="27309567"/>
<organism evidence="2 3">
    <name type="scientific">Verruconis gallopava</name>
    <dbReference type="NCBI Taxonomy" id="253628"/>
    <lineage>
        <taxon>Eukaryota</taxon>
        <taxon>Fungi</taxon>
        <taxon>Dikarya</taxon>
        <taxon>Ascomycota</taxon>
        <taxon>Pezizomycotina</taxon>
        <taxon>Dothideomycetes</taxon>
        <taxon>Pleosporomycetidae</taxon>
        <taxon>Venturiales</taxon>
        <taxon>Sympoventuriaceae</taxon>
        <taxon>Verruconis</taxon>
    </lineage>
</organism>
<dbReference type="RefSeq" id="XP_016217521.1">
    <property type="nucleotide sequence ID" value="XM_016354509.1"/>
</dbReference>
<dbReference type="GO" id="GO:0051865">
    <property type="term" value="P:protein autoubiquitination"/>
    <property type="evidence" value="ECO:0007669"/>
    <property type="project" value="TreeGrafter"/>
</dbReference>
<protein>
    <recommendedName>
        <fullName evidence="4">Ubiquitin-conjugating enzyme E2C-binding protein</fullName>
    </recommendedName>
</protein>
<evidence type="ECO:0008006" key="4">
    <source>
        <dbReference type="Google" id="ProtNLM"/>
    </source>
</evidence>
<dbReference type="STRING" id="253628.A0A0D1Z3U4"/>
<dbReference type="OrthoDB" id="386949at2759"/>
<dbReference type="PANTHER" id="PTHR31531:SF2">
    <property type="entry name" value="E3 UBIQUITIN-PROTEIN LIGASE E3D"/>
    <property type="match status" value="1"/>
</dbReference>
<proteinExistence type="predicted"/>
<evidence type="ECO:0000313" key="2">
    <source>
        <dbReference type="EMBL" id="KIW07652.1"/>
    </source>
</evidence>
<evidence type="ECO:0000256" key="1">
    <source>
        <dbReference type="SAM" id="MobiDB-lite"/>
    </source>
</evidence>
<dbReference type="GO" id="GO:0000151">
    <property type="term" value="C:ubiquitin ligase complex"/>
    <property type="evidence" value="ECO:0007669"/>
    <property type="project" value="TreeGrafter"/>
</dbReference>
<dbReference type="GO" id="GO:0030332">
    <property type="term" value="F:cyclin binding"/>
    <property type="evidence" value="ECO:0007669"/>
    <property type="project" value="TreeGrafter"/>
</dbReference>
<dbReference type="HOGENOM" id="CLU_029122_1_1_1"/>
<gene>
    <name evidence="2" type="ORF">PV09_01594</name>
</gene>
<dbReference type="EMBL" id="KN847532">
    <property type="protein sequence ID" value="KIW07652.1"/>
    <property type="molecule type" value="Genomic_DNA"/>
</dbReference>
<dbReference type="GO" id="GO:0005829">
    <property type="term" value="C:cytosol"/>
    <property type="evidence" value="ECO:0007669"/>
    <property type="project" value="TreeGrafter"/>
</dbReference>
<keyword evidence="3" id="KW-1185">Reference proteome</keyword>
<dbReference type="GO" id="GO:0000209">
    <property type="term" value="P:protein polyubiquitination"/>
    <property type="evidence" value="ECO:0007669"/>
    <property type="project" value="TreeGrafter"/>
</dbReference>
<dbReference type="InParanoid" id="A0A0D1Z3U4"/>
<name>A0A0D1Z3U4_9PEZI</name>
<dbReference type="InterPro" id="IPR019193">
    <property type="entry name" value="UBQ-conj_enz_E2-bd_prot"/>
</dbReference>
<dbReference type="Proteomes" id="UP000053259">
    <property type="component" value="Unassembled WGS sequence"/>
</dbReference>
<dbReference type="VEuPathDB" id="FungiDB:PV09_01594"/>
<dbReference type="GO" id="GO:0061630">
    <property type="term" value="F:ubiquitin protein ligase activity"/>
    <property type="evidence" value="ECO:0007669"/>
    <property type="project" value="TreeGrafter"/>
</dbReference>
<dbReference type="GO" id="GO:0043161">
    <property type="term" value="P:proteasome-mediated ubiquitin-dependent protein catabolic process"/>
    <property type="evidence" value="ECO:0007669"/>
    <property type="project" value="TreeGrafter"/>
</dbReference>
<feature type="region of interest" description="Disordered" evidence="1">
    <location>
        <begin position="385"/>
        <end position="421"/>
    </location>
</feature>
<dbReference type="FunCoup" id="A0A0D1Z3U4">
    <property type="interactions" value="44"/>
</dbReference>
<dbReference type="GO" id="GO:0006513">
    <property type="term" value="P:protein monoubiquitination"/>
    <property type="evidence" value="ECO:0007669"/>
    <property type="project" value="TreeGrafter"/>
</dbReference>
<evidence type="ECO:0000313" key="3">
    <source>
        <dbReference type="Proteomes" id="UP000053259"/>
    </source>
</evidence>
<dbReference type="AlphaFoldDB" id="A0A0D1Z3U4"/>